<organism evidence="1 2">
    <name type="scientific">Polaribacter irgensii 23-P</name>
    <dbReference type="NCBI Taxonomy" id="313594"/>
    <lineage>
        <taxon>Bacteria</taxon>
        <taxon>Pseudomonadati</taxon>
        <taxon>Bacteroidota</taxon>
        <taxon>Flavobacteriia</taxon>
        <taxon>Flavobacteriales</taxon>
        <taxon>Flavobacteriaceae</taxon>
    </lineage>
</organism>
<keyword evidence="2" id="KW-1185">Reference proteome</keyword>
<dbReference type="Proteomes" id="UP000003053">
    <property type="component" value="Unassembled WGS sequence"/>
</dbReference>
<dbReference type="EMBL" id="AAOG01000001">
    <property type="protein sequence ID" value="EAR14016.1"/>
    <property type="molecule type" value="Genomic_DNA"/>
</dbReference>
<accession>A4BYH5</accession>
<evidence type="ECO:0000313" key="2">
    <source>
        <dbReference type="Proteomes" id="UP000003053"/>
    </source>
</evidence>
<sequence>MWTFYSVIIYYPHYLTTAANQRHSLEINRDYEAPRRIVRKNYQLDPTKPFELFSLKIFNSQSKLEITLDFVVAACPWERAKNLLYNL</sequence>
<proteinExistence type="predicted"/>
<comment type="caution">
    <text evidence="1">The sequence shown here is derived from an EMBL/GenBank/DDBJ whole genome shotgun (WGS) entry which is preliminary data.</text>
</comment>
<dbReference type="HOGENOM" id="CLU_2480695_0_0_10"/>
<name>A4BYH5_9FLAO</name>
<evidence type="ECO:0000313" key="1">
    <source>
        <dbReference type="EMBL" id="EAR14016.1"/>
    </source>
</evidence>
<protein>
    <submittedName>
        <fullName evidence="1">Uncharacterized protein</fullName>
    </submittedName>
</protein>
<gene>
    <name evidence="1" type="ORF">PI23P_05942</name>
</gene>
<dbReference type="AlphaFoldDB" id="A4BYH5"/>
<reference evidence="1 2" key="1">
    <citation type="submission" date="2006-02" db="EMBL/GenBank/DDBJ databases">
        <authorList>
            <person name="Murray A."/>
            <person name="Staley J."/>
            <person name="Ferriera S."/>
            <person name="Johnson J."/>
            <person name="Kravitz S."/>
            <person name="Halpern A."/>
            <person name="Remington K."/>
            <person name="Beeson K."/>
            <person name="Tran B."/>
            <person name="Rogers Y.-H."/>
            <person name="Friedman R."/>
            <person name="Venter J.C."/>
        </authorList>
    </citation>
    <scope>NUCLEOTIDE SEQUENCE [LARGE SCALE GENOMIC DNA]</scope>
    <source>
        <strain evidence="1 2">23-P</strain>
    </source>
</reference>